<dbReference type="SUPFAM" id="SSF143744">
    <property type="entry name" value="GlcG-like"/>
    <property type="match status" value="1"/>
</dbReference>
<keyword evidence="2" id="KW-1185">Reference proteome</keyword>
<dbReference type="OrthoDB" id="1684899at2"/>
<dbReference type="AlphaFoldDB" id="A0A024HH70"/>
<dbReference type="EMBL" id="HG322950">
    <property type="protein sequence ID" value="CDF83798.1"/>
    <property type="molecule type" value="Genomic_DNA"/>
</dbReference>
<reference evidence="1 2" key="2">
    <citation type="submission" date="2014-05" db="EMBL/GenBank/DDBJ databases">
        <title>Genome sequence of the 3-chlorobenzoate degrading bacterium Pseudomonas knackmussii B13 shows multiple evidence for horizontal gene transfer.</title>
        <authorList>
            <person name="Miyazaki R."/>
            <person name="Bertelli C."/>
            <person name="Falquet L."/>
            <person name="Robinson-Rechavi M."/>
            <person name="Gharib W."/>
            <person name="Roy S."/>
            <person name="Van der Meer J.R."/>
        </authorList>
    </citation>
    <scope>NUCLEOTIDE SEQUENCE [LARGE SCALE GENOMIC DNA]</scope>
    <source>
        <strain evidence="1 2">B13</strain>
    </source>
</reference>
<protein>
    <recommendedName>
        <fullName evidence="3">Heme-binding protein</fullName>
    </recommendedName>
</protein>
<dbReference type="PANTHER" id="PTHR34309:SF1">
    <property type="entry name" value="PROTEIN GLCG"/>
    <property type="match status" value="1"/>
</dbReference>
<reference evidence="1 2" key="1">
    <citation type="submission" date="2013-03" db="EMBL/GenBank/DDBJ databases">
        <authorList>
            <person name="Linke B."/>
        </authorList>
    </citation>
    <scope>NUCLEOTIDE SEQUENCE [LARGE SCALE GENOMIC DNA]</scope>
    <source>
        <strain evidence="1 2">B13</strain>
    </source>
</reference>
<dbReference type="Proteomes" id="UP000025241">
    <property type="component" value="Chromosome I"/>
</dbReference>
<dbReference type="RefSeq" id="WP_043252025.1">
    <property type="nucleotide sequence ID" value="NZ_HG322950.1"/>
</dbReference>
<accession>A0A024HH70</accession>
<dbReference type="InterPro" id="IPR052517">
    <property type="entry name" value="GlcG_carb_metab_protein"/>
</dbReference>
<dbReference type="HOGENOM" id="CLU_103773_2_2_6"/>
<dbReference type="InterPro" id="IPR038084">
    <property type="entry name" value="PduO/GlcC-like_sf"/>
</dbReference>
<dbReference type="InterPro" id="IPR005624">
    <property type="entry name" value="PduO/GlcC-like"/>
</dbReference>
<gene>
    <name evidence="1" type="ORF">PKB_2451</name>
</gene>
<dbReference type="KEGG" id="pkc:PKB_2451"/>
<dbReference type="Gene3D" id="3.30.450.150">
    <property type="entry name" value="Haem-degrading domain"/>
    <property type="match status" value="1"/>
</dbReference>
<organism evidence="1 2">
    <name type="scientific">Pseudomonas knackmussii (strain DSM 6978 / CCUG 54928 / LMG 23759 / B13)</name>
    <dbReference type="NCBI Taxonomy" id="1301098"/>
    <lineage>
        <taxon>Bacteria</taxon>
        <taxon>Pseudomonadati</taxon>
        <taxon>Pseudomonadota</taxon>
        <taxon>Gammaproteobacteria</taxon>
        <taxon>Pseudomonadales</taxon>
        <taxon>Pseudomonadaceae</taxon>
        <taxon>Pseudomonas</taxon>
    </lineage>
</organism>
<proteinExistence type="predicted"/>
<dbReference type="PANTHER" id="PTHR34309">
    <property type="entry name" value="SLR1406 PROTEIN"/>
    <property type="match status" value="1"/>
</dbReference>
<name>A0A024HH70_PSEKB</name>
<dbReference type="Pfam" id="PF03928">
    <property type="entry name" value="HbpS-like"/>
    <property type="match status" value="1"/>
</dbReference>
<evidence type="ECO:0000313" key="1">
    <source>
        <dbReference type="EMBL" id="CDF83798.1"/>
    </source>
</evidence>
<dbReference type="STRING" id="1301098.PKB_2451"/>
<sequence>MSAYLRQQPQITLKLAMQALQAALEQAESRGLRISITVVDAGGQPIHSAHMDGAPAPCREIALNKARTAVAFNLPTGDWQARLERCSPAVRQGLPLQAGLPVGGGGEPLRLGDVCIGAIGVSGASEADDTLCAQAAAERVRQLLAG</sequence>
<dbReference type="PATRIC" id="fig|1301098.3.peg.2456"/>
<dbReference type="eggNOG" id="COG3193">
    <property type="taxonomic scope" value="Bacteria"/>
</dbReference>
<evidence type="ECO:0000313" key="2">
    <source>
        <dbReference type="Proteomes" id="UP000025241"/>
    </source>
</evidence>
<evidence type="ECO:0008006" key="3">
    <source>
        <dbReference type="Google" id="ProtNLM"/>
    </source>
</evidence>